<sequence>MPEKDEFHCLGKVTRTTVATFIPLVPRPVLESTSRPAGTAKAQVQAIWFDGSVKECGRAKKGTRLKDGLVDVLSATDNYKRGSTGGQTYLWPWRSNGRQTKQVKEEAMTHSVTELYLQDIIPTCRTFILDLSVLWCQIQLLTHTSPQVYPIKTWETSVKCVPAENMQMRGFRIGLALEFPEFVLSFNSRDMVLQISWASLYHELPMHHIDILKDWPAYQQSIVDWMKERRWTVNRNGVRAEHPREREGLACNVIRSHRMVWGGIGVYTIVNYLHTTGIPVDCTEEALFDCLSRTLRFALASYAGSIICETEIWPYVQRCVRQGILAPTQQQRLNYRQFLPVYARNDTWISARMAQLVDDYKSKYMTSDPIDQHDVFEPTYLAPAFQRDDSLIGAIFGDISSPRAQNNPLVLYFIEEGLADGPTYLHPTIYQPVLLPSASMKAKRRVTFAYKGPKQLWSVIPIHPDSLSYHNRIFRIKPLIGEKRRVKTFSYIVECTRDVAIGPLEFDGRGIPLRNTNGKFIVLVSASDPDPNKPIHLVERHLRSLAQRGRRTTSQTTTVTSMSKADRSTLDLSFADVRALRDTIANANEGEVDGDSENVYDSELEMEASDVDSDSEDESSGGTSHVMQAGVPSVAGITSYSMTQKKVPKTGRRGVDSLIASQSSLEPLSKRRRITRGISYAPNHPNDPDLFGPDFDSFTEVEARTKLNNWTMVPTIALCGPTWLFGTIRRATSPTAVRVNGLPIVKIKIKPKLVQS</sequence>
<keyword evidence="3" id="KW-1185">Reference proteome</keyword>
<dbReference type="eggNOG" id="ENOG502SVKR">
    <property type="taxonomic scope" value="Eukaryota"/>
</dbReference>
<dbReference type="KEGG" id="shs:STEHIDRAFT_116238"/>
<organism evidence="2 3">
    <name type="scientific">Stereum hirsutum (strain FP-91666)</name>
    <name type="common">White-rot fungus</name>
    <dbReference type="NCBI Taxonomy" id="721885"/>
    <lineage>
        <taxon>Eukaryota</taxon>
        <taxon>Fungi</taxon>
        <taxon>Dikarya</taxon>
        <taxon>Basidiomycota</taxon>
        <taxon>Agaricomycotina</taxon>
        <taxon>Agaricomycetes</taxon>
        <taxon>Russulales</taxon>
        <taxon>Stereaceae</taxon>
        <taxon>Stereum</taxon>
    </lineage>
</organism>
<proteinExistence type="predicted"/>
<dbReference type="OrthoDB" id="3268838at2759"/>
<protein>
    <submittedName>
        <fullName evidence="2">Uncharacterized protein</fullName>
    </submittedName>
</protein>
<evidence type="ECO:0000313" key="3">
    <source>
        <dbReference type="Proteomes" id="UP000053927"/>
    </source>
</evidence>
<feature type="compositionally biased region" description="Acidic residues" evidence="1">
    <location>
        <begin position="605"/>
        <end position="619"/>
    </location>
</feature>
<reference evidence="3" key="1">
    <citation type="journal article" date="2012" name="Science">
        <title>The Paleozoic origin of enzymatic lignin decomposition reconstructed from 31 fungal genomes.</title>
        <authorList>
            <person name="Floudas D."/>
            <person name="Binder M."/>
            <person name="Riley R."/>
            <person name="Barry K."/>
            <person name="Blanchette R.A."/>
            <person name="Henrissat B."/>
            <person name="Martinez A.T."/>
            <person name="Otillar R."/>
            <person name="Spatafora J.W."/>
            <person name="Yadav J.S."/>
            <person name="Aerts A."/>
            <person name="Benoit I."/>
            <person name="Boyd A."/>
            <person name="Carlson A."/>
            <person name="Copeland A."/>
            <person name="Coutinho P.M."/>
            <person name="de Vries R.P."/>
            <person name="Ferreira P."/>
            <person name="Findley K."/>
            <person name="Foster B."/>
            <person name="Gaskell J."/>
            <person name="Glotzer D."/>
            <person name="Gorecki P."/>
            <person name="Heitman J."/>
            <person name="Hesse C."/>
            <person name="Hori C."/>
            <person name="Igarashi K."/>
            <person name="Jurgens J.A."/>
            <person name="Kallen N."/>
            <person name="Kersten P."/>
            <person name="Kohler A."/>
            <person name="Kuees U."/>
            <person name="Kumar T.K.A."/>
            <person name="Kuo A."/>
            <person name="LaButti K."/>
            <person name="Larrondo L.F."/>
            <person name="Lindquist E."/>
            <person name="Ling A."/>
            <person name="Lombard V."/>
            <person name="Lucas S."/>
            <person name="Lundell T."/>
            <person name="Martin R."/>
            <person name="McLaughlin D.J."/>
            <person name="Morgenstern I."/>
            <person name="Morin E."/>
            <person name="Murat C."/>
            <person name="Nagy L.G."/>
            <person name="Nolan M."/>
            <person name="Ohm R.A."/>
            <person name="Patyshakuliyeva A."/>
            <person name="Rokas A."/>
            <person name="Ruiz-Duenas F.J."/>
            <person name="Sabat G."/>
            <person name="Salamov A."/>
            <person name="Samejima M."/>
            <person name="Schmutz J."/>
            <person name="Slot J.C."/>
            <person name="St John F."/>
            <person name="Stenlid J."/>
            <person name="Sun H."/>
            <person name="Sun S."/>
            <person name="Syed K."/>
            <person name="Tsang A."/>
            <person name="Wiebenga A."/>
            <person name="Young D."/>
            <person name="Pisabarro A."/>
            <person name="Eastwood D.C."/>
            <person name="Martin F."/>
            <person name="Cullen D."/>
            <person name="Grigoriev I.V."/>
            <person name="Hibbett D.S."/>
        </authorList>
    </citation>
    <scope>NUCLEOTIDE SEQUENCE [LARGE SCALE GENOMIC DNA]</scope>
    <source>
        <strain evidence="3">FP-91666</strain>
    </source>
</reference>
<dbReference type="AlphaFoldDB" id="R7RY65"/>
<dbReference type="EMBL" id="JH687401">
    <property type="protein sequence ID" value="EIM79748.1"/>
    <property type="molecule type" value="Genomic_DNA"/>
</dbReference>
<evidence type="ECO:0000313" key="2">
    <source>
        <dbReference type="EMBL" id="EIM79748.1"/>
    </source>
</evidence>
<dbReference type="GeneID" id="18795869"/>
<accession>R7RY65</accession>
<dbReference type="RefSeq" id="XP_007311073.1">
    <property type="nucleotide sequence ID" value="XM_007311011.1"/>
</dbReference>
<name>R7RY65_STEHR</name>
<gene>
    <name evidence="2" type="ORF">STEHIDRAFT_116238</name>
</gene>
<dbReference type="OMA" id="WISARMA"/>
<evidence type="ECO:0000256" key="1">
    <source>
        <dbReference type="SAM" id="MobiDB-lite"/>
    </source>
</evidence>
<feature type="region of interest" description="Disordered" evidence="1">
    <location>
        <begin position="605"/>
        <end position="627"/>
    </location>
</feature>
<dbReference type="Proteomes" id="UP000053927">
    <property type="component" value="Unassembled WGS sequence"/>
</dbReference>